<dbReference type="GO" id="GO:0000177">
    <property type="term" value="C:cytoplasmic exosome (RNase complex)"/>
    <property type="evidence" value="ECO:0007669"/>
    <property type="project" value="TreeGrafter"/>
</dbReference>
<organism evidence="2">
    <name type="scientific">Timema monikensis</name>
    <dbReference type="NCBI Taxonomy" id="170555"/>
    <lineage>
        <taxon>Eukaryota</taxon>
        <taxon>Metazoa</taxon>
        <taxon>Ecdysozoa</taxon>
        <taxon>Arthropoda</taxon>
        <taxon>Hexapoda</taxon>
        <taxon>Insecta</taxon>
        <taxon>Pterygota</taxon>
        <taxon>Neoptera</taxon>
        <taxon>Polyneoptera</taxon>
        <taxon>Phasmatodea</taxon>
        <taxon>Timematodea</taxon>
        <taxon>Timematoidea</taxon>
        <taxon>Timematidae</taxon>
        <taxon>Timema</taxon>
    </lineage>
</organism>
<accession>A0A7R9HU76</accession>
<dbReference type="Gene3D" id="2.40.50.140">
    <property type="entry name" value="Nucleic acid-binding proteins"/>
    <property type="match status" value="1"/>
</dbReference>
<dbReference type="PANTHER" id="PTHR21321:SF1">
    <property type="entry name" value="EXOSOME COMPLEX COMPONENT RRP40"/>
    <property type="match status" value="1"/>
</dbReference>
<dbReference type="GO" id="GO:0003723">
    <property type="term" value="F:RNA binding"/>
    <property type="evidence" value="ECO:0007669"/>
    <property type="project" value="InterPro"/>
</dbReference>
<dbReference type="GO" id="GO:0000176">
    <property type="term" value="C:nuclear exosome (RNase complex)"/>
    <property type="evidence" value="ECO:0007669"/>
    <property type="project" value="TreeGrafter"/>
</dbReference>
<evidence type="ECO:0000256" key="1">
    <source>
        <dbReference type="ARBA" id="ARBA00004604"/>
    </source>
</evidence>
<gene>
    <name evidence="2" type="ORF">TMSB3V08_LOCUS9600</name>
</gene>
<reference evidence="2" key="1">
    <citation type="submission" date="2020-11" db="EMBL/GenBank/DDBJ databases">
        <authorList>
            <person name="Tran Van P."/>
        </authorList>
    </citation>
    <scope>NUCLEOTIDE SEQUENCE</scope>
</reference>
<dbReference type="GO" id="GO:0005730">
    <property type="term" value="C:nucleolus"/>
    <property type="evidence" value="ECO:0007669"/>
    <property type="project" value="UniProtKB-SubCell"/>
</dbReference>
<dbReference type="SUPFAM" id="SSF50249">
    <property type="entry name" value="Nucleic acid-binding proteins"/>
    <property type="match status" value="1"/>
</dbReference>
<dbReference type="InterPro" id="IPR012340">
    <property type="entry name" value="NA-bd_OB-fold"/>
</dbReference>
<evidence type="ECO:0000313" key="2">
    <source>
        <dbReference type="EMBL" id="CAD7432908.1"/>
    </source>
</evidence>
<dbReference type="EMBL" id="OB795971">
    <property type="protein sequence ID" value="CAD7432908.1"/>
    <property type="molecule type" value="Genomic_DNA"/>
</dbReference>
<dbReference type="AlphaFoldDB" id="A0A7R9HU76"/>
<sequence>MPGSVTSISILVSTRLDGSPNCRQVHIIPILLQPSVEGGTSAPSRNEENDDHEELAVRSTAALARTTYLEHLSILKNVVKKLLPVVLVQRSPCLGPGACTALVSQSRPNNDVLLLPLTFSIGKPLYTEHSYYPDTIILPNTSKAYHMYVKGTLHVGDVVLPGDKVCEISEDQKKRVILGPGLRLNVDQVLISKCGILRMKNANVYWVDSHQKRYIPSRGETVVGVVTTKSGEVFRVDIGSSDQASLSYLAFEGATKKLRPDVNVGDIVFARLITASRDMEPELICVDSYGKAGKYSAKNFDEFQEEVLEYFEAMETGTKSSGVQIARLKNLLGRDAVRLYKTFNYHQT</sequence>
<dbReference type="GO" id="GO:0071051">
    <property type="term" value="P:poly(A)-dependent snoRNA 3'-end processing"/>
    <property type="evidence" value="ECO:0007669"/>
    <property type="project" value="TreeGrafter"/>
</dbReference>
<dbReference type="Pfam" id="PF21262">
    <property type="entry name" value="RRP40_S1"/>
    <property type="match status" value="1"/>
</dbReference>
<name>A0A7R9HU76_9NEOP</name>
<dbReference type="InterPro" id="IPR026699">
    <property type="entry name" value="Exosome_RNA_bind1/RRP40/RRP4"/>
</dbReference>
<dbReference type="CDD" id="cd05790">
    <property type="entry name" value="S1_Rrp40"/>
    <property type="match status" value="1"/>
</dbReference>
<dbReference type="SUPFAM" id="SSF110324">
    <property type="entry name" value="Ribosomal L27 protein-like"/>
    <property type="match status" value="1"/>
</dbReference>
<dbReference type="FunFam" id="2.40.50.140:FF:000112">
    <property type="entry name" value="Exosome complex component RRP40"/>
    <property type="match status" value="1"/>
</dbReference>
<dbReference type="GO" id="GO:0071038">
    <property type="term" value="P:TRAMP-dependent tRNA surveillance pathway"/>
    <property type="evidence" value="ECO:0007669"/>
    <property type="project" value="TreeGrafter"/>
</dbReference>
<dbReference type="PANTHER" id="PTHR21321">
    <property type="entry name" value="PNAS-3 RELATED"/>
    <property type="match status" value="1"/>
</dbReference>
<dbReference type="InterPro" id="IPR037319">
    <property type="entry name" value="Rrp40_S1"/>
</dbReference>
<dbReference type="GO" id="GO:0000467">
    <property type="term" value="P:exonucleolytic trimming to generate mature 3'-end of 5.8S rRNA from tricistronic rRNA transcript (SSU-rRNA, 5.8S rRNA, LSU-rRNA)"/>
    <property type="evidence" value="ECO:0007669"/>
    <property type="project" value="TreeGrafter"/>
</dbReference>
<dbReference type="GO" id="GO:0071035">
    <property type="term" value="P:nuclear polyadenylation-dependent rRNA catabolic process"/>
    <property type="evidence" value="ECO:0007669"/>
    <property type="project" value="TreeGrafter"/>
</dbReference>
<proteinExistence type="predicted"/>
<dbReference type="GO" id="GO:0071034">
    <property type="term" value="P:CUT catabolic process"/>
    <property type="evidence" value="ECO:0007669"/>
    <property type="project" value="TreeGrafter"/>
</dbReference>
<dbReference type="GO" id="GO:0034475">
    <property type="term" value="P:U4 snRNA 3'-end processing"/>
    <property type="evidence" value="ECO:0007669"/>
    <property type="project" value="TreeGrafter"/>
</dbReference>
<dbReference type="Gene3D" id="2.40.50.100">
    <property type="match status" value="1"/>
</dbReference>
<comment type="subcellular location">
    <subcellularLocation>
        <location evidence="1">Nucleus</location>
        <location evidence="1">Nucleolus</location>
    </subcellularLocation>
</comment>
<protein>
    <submittedName>
        <fullName evidence="2">Uncharacterized protein</fullName>
    </submittedName>
</protein>